<reference evidence="1" key="1">
    <citation type="submission" date="2018-02" db="EMBL/GenBank/DDBJ databases">
        <title>The genomes of Aspergillus section Nigri reveals drivers in fungal speciation.</title>
        <authorList>
            <consortium name="DOE Joint Genome Institute"/>
            <person name="Vesth T.C."/>
            <person name="Nybo J."/>
            <person name="Theobald S."/>
            <person name="Brandl J."/>
            <person name="Frisvad J.C."/>
            <person name="Nielsen K.F."/>
            <person name="Lyhne E.K."/>
            <person name="Kogle M.E."/>
            <person name="Kuo A."/>
            <person name="Riley R."/>
            <person name="Clum A."/>
            <person name="Nolan M."/>
            <person name="Lipzen A."/>
            <person name="Salamov A."/>
            <person name="Henrissat B."/>
            <person name="Wiebenga A."/>
            <person name="De vries R.P."/>
            <person name="Grigoriev I.V."/>
            <person name="Mortensen U.H."/>
            <person name="Andersen M.R."/>
            <person name="Baker S.E."/>
        </authorList>
    </citation>
    <scope>NUCLEOTIDE SEQUENCE</scope>
    <source>
        <strain evidence="1">CBS 621.78</strain>
    </source>
</reference>
<dbReference type="EMBL" id="KZ825315">
    <property type="protein sequence ID" value="RAH49989.1"/>
    <property type="molecule type" value="Genomic_DNA"/>
</dbReference>
<sequence>MERKSCYAFNSYKKPVPYFRACCGKYLLGLLAFNPVACASAGLFQLYLVASPFGAHHWGFLLVEHCFVLDLDDMGLPSTILACISICRTSCVYANRISKHHNTTTKILDLALEMVYEHHRESLLGLKGLLPPSDGERRHVCLAGLRYPL</sequence>
<protein>
    <submittedName>
        <fullName evidence="1">Uncharacterized protein</fullName>
    </submittedName>
</protein>
<organism evidence="1 2">
    <name type="scientific">Aspergillus brunneoviolaceus CBS 621.78</name>
    <dbReference type="NCBI Taxonomy" id="1450534"/>
    <lineage>
        <taxon>Eukaryota</taxon>
        <taxon>Fungi</taxon>
        <taxon>Dikarya</taxon>
        <taxon>Ascomycota</taxon>
        <taxon>Pezizomycotina</taxon>
        <taxon>Eurotiomycetes</taxon>
        <taxon>Eurotiomycetidae</taxon>
        <taxon>Eurotiales</taxon>
        <taxon>Aspergillaceae</taxon>
        <taxon>Aspergillus</taxon>
        <taxon>Aspergillus subgen. Circumdati</taxon>
    </lineage>
</organism>
<keyword evidence="2" id="KW-1185">Reference proteome</keyword>
<gene>
    <name evidence="1" type="ORF">BO95DRAFT_219950</name>
</gene>
<name>A0ACD1GL25_9EURO</name>
<proteinExistence type="predicted"/>
<dbReference type="Proteomes" id="UP000249057">
    <property type="component" value="Unassembled WGS sequence"/>
</dbReference>
<evidence type="ECO:0000313" key="2">
    <source>
        <dbReference type="Proteomes" id="UP000249057"/>
    </source>
</evidence>
<evidence type="ECO:0000313" key="1">
    <source>
        <dbReference type="EMBL" id="RAH49989.1"/>
    </source>
</evidence>
<accession>A0ACD1GL25</accession>